<dbReference type="GO" id="GO:0005524">
    <property type="term" value="F:ATP binding"/>
    <property type="evidence" value="ECO:0007669"/>
    <property type="project" value="UniProtKB-UniRule"/>
</dbReference>
<evidence type="ECO:0000256" key="9">
    <source>
        <dbReference type="ARBA" id="ARBA00022989"/>
    </source>
</evidence>
<dbReference type="GO" id="GO:0016459">
    <property type="term" value="C:myosin complex"/>
    <property type="evidence" value="ECO:0007669"/>
    <property type="project" value="UniProtKB-KW"/>
</dbReference>
<evidence type="ECO:0000313" key="21">
    <source>
        <dbReference type="EMBL" id="OBZ90161.1"/>
    </source>
</evidence>
<dbReference type="Pfam" id="PF00063">
    <property type="entry name" value="Myosin_head"/>
    <property type="match status" value="1"/>
</dbReference>
<dbReference type="GO" id="GO:0004100">
    <property type="term" value="F:chitin synthase activity"/>
    <property type="evidence" value="ECO:0007669"/>
    <property type="project" value="UniProtKB-EC"/>
</dbReference>
<dbReference type="GO" id="GO:0006031">
    <property type="term" value="P:chitin biosynthetic process"/>
    <property type="evidence" value="ECO:0007669"/>
    <property type="project" value="TreeGrafter"/>
</dbReference>
<dbReference type="InterPro" id="IPR014876">
    <property type="entry name" value="DEK_C"/>
</dbReference>
<evidence type="ECO:0000259" key="19">
    <source>
        <dbReference type="PROSITE" id="PS51456"/>
    </source>
</evidence>
<comment type="similarity">
    <text evidence="15">Belongs to the TRAFAC class myosin-kinesin ATPase superfamily. Myosin family.</text>
</comment>
<dbReference type="FunFam" id="1.10.10.820:FF:000001">
    <property type="entry name" value="Myosin heavy chain"/>
    <property type="match status" value="1"/>
</dbReference>
<dbReference type="GO" id="GO:0005886">
    <property type="term" value="C:plasma membrane"/>
    <property type="evidence" value="ECO:0007669"/>
    <property type="project" value="UniProtKB-SubCell"/>
</dbReference>
<keyword evidence="11 17" id="KW-0472">Membrane</keyword>
<keyword evidence="4" id="KW-0328">Glycosyltransferase</keyword>
<keyword evidence="13" id="KW-0325">Glycoprotein</keyword>
<dbReference type="Pfam" id="PF08766">
    <property type="entry name" value="DEK_C"/>
    <property type="match status" value="1"/>
</dbReference>
<keyword evidence="10 15" id="KW-0518">Myosin</keyword>
<feature type="domain" description="Cytochrome b5 heme-binding" evidence="18">
    <location>
        <begin position="984"/>
        <end position="1044"/>
    </location>
</feature>
<dbReference type="SUPFAM" id="SSF109715">
    <property type="entry name" value="DEK C-terminal domain"/>
    <property type="match status" value="1"/>
</dbReference>
<proteinExistence type="inferred from homology"/>
<feature type="compositionally biased region" description="Basic and acidic residues" evidence="16">
    <location>
        <begin position="632"/>
        <end position="642"/>
    </location>
</feature>
<evidence type="ECO:0000256" key="4">
    <source>
        <dbReference type="ARBA" id="ARBA00022676"/>
    </source>
</evidence>
<feature type="region of interest" description="Actin-binding" evidence="15">
    <location>
        <begin position="667"/>
        <end position="689"/>
    </location>
</feature>
<dbReference type="Proteomes" id="UP000093000">
    <property type="component" value="Unassembled WGS sequence"/>
</dbReference>
<feature type="binding site" evidence="15">
    <location>
        <begin position="110"/>
        <end position="117"/>
    </location>
    <ligand>
        <name>ATP</name>
        <dbReference type="ChEBI" id="CHEBI:30616"/>
    </ligand>
</feature>
<evidence type="ECO:0000259" key="18">
    <source>
        <dbReference type="PROSITE" id="PS50255"/>
    </source>
</evidence>
<dbReference type="InterPro" id="IPR029044">
    <property type="entry name" value="Nucleotide-diphossugar_trans"/>
</dbReference>
<reference evidence="21 22" key="1">
    <citation type="submission" date="2016-03" db="EMBL/GenBank/DDBJ databases">
        <title>Choanephora cucurbitarum.</title>
        <authorList>
            <person name="Min B."/>
            <person name="Park H."/>
            <person name="Park J.-H."/>
            <person name="Shin H.-D."/>
            <person name="Choi I.-G."/>
        </authorList>
    </citation>
    <scope>NUCLEOTIDE SEQUENCE [LARGE SCALE GENOMIC DNA]</scope>
    <source>
        <strain evidence="21 22">KUS-F28377</strain>
    </source>
</reference>
<dbReference type="InterPro" id="IPR001609">
    <property type="entry name" value="Myosin_head_motor_dom-like"/>
</dbReference>
<feature type="compositionally biased region" description="Basic residues" evidence="16">
    <location>
        <begin position="607"/>
        <end position="616"/>
    </location>
</feature>
<keyword evidence="22" id="KW-1185">Reference proteome</keyword>
<dbReference type="Gene3D" id="3.40.850.10">
    <property type="entry name" value="Kinesin motor domain"/>
    <property type="match status" value="1"/>
</dbReference>
<protein>
    <recommendedName>
        <fullName evidence="2">chitin synthase</fullName>
        <ecNumber evidence="2">2.4.1.16</ecNumber>
    </recommendedName>
</protein>
<dbReference type="SUPFAM" id="SSF53448">
    <property type="entry name" value="Nucleotide-diphospho-sugar transferases"/>
    <property type="match status" value="1"/>
</dbReference>
<feature type="domain" description="DEK-C" evidence="20">
    <location>
        <begin position="1939"/>
        <end position="1994"/>
    </location>
</feature>
<evidence type="ECO:0000256" key="15">
    <source>
        <dbReference type="PROSITE-ProRule" id="PRU00782"/>
    </source>
</evidence>
<dbReference type="InterPro" id="IPR027417">
    <property type="entry name" value="P-loop_NTPase"/>
</dbReference>
<dbReference type="PRINTS" id="PR00193">
    <property type="entry name" value="MYOSINHEAVY"/>
</dbReference>
<dbReference type="GO" id="GO:0030428">
    <property type="term" value="C:cell septum"/>
    <property type="evidence" value="ECO:0007669"/>
    <property type="project" value="TreeGrafter"/>
</dbReference>
<dbReference type="EMBL" id="LUGH01000061">
    <property type="protein sequence ID" value="OBZ90161.1"/>
    <property type="molecule type" value="Genomic_DNA"/>
</dbReference>
<evidence type="ECO:0000256" key="8">
    <source>
        <dbReference type="ARBA" id="ARBA00022840"/>
    </source>
</evidence>
<evidence type="ECO:0000313" key="22">
    <source>
        <dbReference type="Proteomes" id="UP000093000"/>
    </source>
</evidence>
<dbReference type="Gene3D" id="3.10.120.10">
    <property type="entry name" value="Cytochrome b5-like heme/steroid binding domain"/>
    <property type="match status" value="1"/>
</dbReference>
<evidence type="ECO:0000256" key="10">
    <source>
        <dbReference type="ARBA" id="ARBA00023123"/>
    </source>
</evidence>
<comment type="subcellular location">
    <subcellularLocation>
        <location evidence="1">Cell membrane</location>
        <topology evidence="1">Multi-pass membrane protein</topology>
    </subcellularLocation>
</comment>
<feature type="transmembrane region" description="Helical" evidence="17">
    <location>
        <begin position="1672"/>
        <end position="1695"/>
    </location>
</feature>
<name>A0A1C7NLY1_9FUNG</name>
<feature type="transmembrane region" description="Helical" evidence="17">
    <location>
        <begin position="919"/>
        <end position="939"/>
    </location>
</feature>
<dbReference type="SUPFAM" id="SSF55856">
    <property type="entry name" value="Cytochrome b5-like heme/steroid binding domain"/>
    <property type="match status" value="1"/>
</dbReference>
<keyword evidence="12 15" id="KW-0505">Motor protein</keyword>
<evidence type="ECO:0000256" key="5">
    <source>
        <dbReference type="ARBA" id="ARBA00022679"/>
    </source>
</evidence>
<evidence type="ECO:0000256" key="3">
    <source>
        <dbReference type="ARBA" id="ARBA00022475"/>
    </source>
</evidence>
<dbReference type="PROSITE" id="PS50255">
    <property type="entry name" value="CYTOCHROME_B5_2"/>
    <property type="match status" value="1"/>
</dbReference>
<dbReference type="Pfam" id="PF00173">
    <property type="entry name" value="Cyt-b5"/>
    <property type="match status" value="1"/>
</dbReference>
<dbReference type="InterPro" id="IPR001199">
    <property type="entry name" value="Cyt_B5-like_heme/steroid-bd"/>
</dbReference>
<dbReference type="Gene3D" id="1.20.58.530">
    <property type="match status" value="1"/>
</dbReference>
<dbReference type="InterPro" id="IPR004835">
    <property type="entry name" value="Chitin_synth"/>
</dbReference>
<dbReference type="InterPro" id="IPR036961">
    <property type="entry name" value="Kinesin_motor_dom_sf"/>
</dbReference>
<feature type="transmembrane region" description="Helical" evidence="17">
    <location>
        <begin position="1644"/>
        <end position="1665"/>
    </location>
</feature>
<feature type="domain" description="Myosin motor" evidence="19">
    <location>
        <begin position="9"/>
        <end position="789"/>
    </location>
</feature>
<evidence type="ECO:0000256" key="6">
    <source>
        <dbReference type="ARBA" id="ARBA00022692"/>
    </source>
</evidence>
<dbReference type="CDD" id="cd04190">
    <property type="entry name" value="Chitin_synth_C"/>
    <property type="match status" value="1"/>
</dbReference>
<keyword evidence="7 15" id="KW-0547">Nucleotide-binding</keyword>
<dbReference type="Gene3D" id="1.20.120.720">
    <property type="entry name" value="Myosin VI head, motor domain, U50 subdomain"/>
    <property type="match status" value="1"/>
</dbReference>
<dbReference type="GO" id="GO:0003779">
    <property type="term" value="F:actin binding"/>
    <property type="evidence" value="ECO:0007669"/>
    <property type="project" value="UniProtKB-KW"/>
</dbReference>
<dbReference type="PROSITE" id="PS51998">
    <property type="entry name" value="DEK_C"/>
    <property type="match status" value="1"/>
</dbReference>
<dbReference type="PROSITE" id="PS51456">
    <property type="entry name" value="MYOSIN_MOTOR"/>
    <property type="match status" value="1"/>
</dbReference>
<dbReference type="STRING" id="101091.A0A1C7NLY1"/>
<evidence type="ECO:0000256" key="2">
    <source>
        <dbReference type="ARBA" id="ARBA00012543"/>
    </source>
</evidence>
<keyword evidence="9 17" id="KW-1133">Transmembrane helix</keyword>
<feature type="region of interest" description="Disordered" evidence="16">
    <location>
        <begin position="596"/>
        <end position="642"/>
    </location>
</feature>
<organism evidence="21 22">
    <name type="scientific">Choanephora cucurbitarum</name>
    <dbReference type="NCBI Taxonomy" id="101091"/>
    <lineage>
        <taxon>Eukaryota</taxon>
        <taxon>Fungi</taxon>
        <taxon>Fungi incertae sedis</taxon>
        <taxon>Mucoromycota</taxon>
        <taxon>Mucoromycotina</taxon>
        <taxon>Mucoromycetes</taxon>
        <taxon>Mucorales</taxon>
        <taxon>Mucorineae</taxon>
        <taxon>Choanephoraceae</taxon>
        <taxon>Choanephoroideae</taxon>
        <taxon>Choanephora</taxon>
    </lineage>
</organism>
<evidence type="ECO:0000256" key="11">
    <source>
        <dbReference type="ARBA" id="ARBA00023136"/>
    </source>
</evidence>
<evidence type="ECO:0000256" key="17">
    <source>
        <dbReference type="SAM" id="Phobius"/>
    </source>
</evidence>
<sequence length="1997" mass="224803">MQEESRTDLASLYVSGATPPTEGAISNLLSNRYKRNLPYTQLGYSNLVVINPYQPLEILNDATLQSYAQTGYKDLSEQKPSLQPHIYELATRVYFHMRRTGEDQSVILSGITGSGKSTTRTHFLSELLHLSTHNKKETKLSTQVQNALIVIEAFGHARTTQNASASKFGMFQEIQFNERGRILGTKTLTYQFDKSRVTHVPQNERSFHIFYSLLAGTTVDEKNALHINFKPEYFNYLAQSGCITAPNWNDEIKFSELKSALKLCGFKAKNVTQIFQLLAAILHIGNLQFAENTDTLAQEACVVKNRDVLDIVAVMLGVSPSKLETCLTYKLKLIGKEVCTIFLNPQTATDQRDDLARALYNVLFLWIVETINRKICYSGIEEPANVVGIMDQFGFQNFPTNGFQEFCVNLANERIHQFLATEQFDNSHGLNAVMTRDGVPLPSLNISDSSSCLELLLGKDKNQLLEDASSKKEVSKSSSLGLGGMVGLMDRDTAKLQSGATDASNANLLASLQRQFSSHPALSRGSNAYAFGINHYSGTTQYSVDLFLEKNLDDLSADFVNLLRDSSSNSFISSLFEGTAMAIESHPKDVRTVVKAQLTSKPTRGPSMRRRTTKRRPNADKSANPPLPDVKAASKEDEELNKQIKQAEEAYENMQQMTVLDQLYVTLRDITFSMQDTKIYNVIHLRPNDIQAPEYDHNRIKSQIHTFLIPELIIRQQYEFANYYTFGEFVLRYESFITSLQLDDSSLSDKEKIERASAIMNWNASTVFVGHEMVWLKYEIWKELEDGLRLAEKEERMRTKAGDLDASQADSKDLGSHAGGYPAEGQYMLSGSYNYGEDDIHQRLAHPGGHVFEDNASFNYSEDKREVDGSQWGDESEWGINGLSEGFGPNMDMSKMIEDIQAPKFENIEEVPITAIRRWWVRFVWLCTFWIPSFLLSWIGKMKRSDIQMAWREKVTICMVIAFFSAVTLFLIVGLGEVICPGTKTMYSKADVSAHGVDNDNYMSIRGNVYDMTKFAKVKHGNSGFISSEAEMTTLAGQDVTSSFPPPLTVACSGLVTSATVKIVANTTVTPQTSFVHYSGDQTQVSTMTDMTNSYWYWQTFLPKINDLKKGTLVHLVSDLKADADSWGRNALAINNKVYDIQDYTTTLETYGTTNTEYNFLNEAIIDLFNNYKGTDATDAWNTYKSKMTTAQQDANMACLDNYFMIGEVDPRKSARCMFTNYLLLALACLMVSVTVVKFVAALQFGSAPTPEDHDKFVICQVPCYTEDEQSLRRTIDSLTTLKYDDKRKLLFLIADGMVMGSGNDRPTPRIVLDILGYDTKIDPEPLMFKSIGEGSKQLNYGKVYSGLYECEGHVVPYIVVAKVGKASERAKPGNRGKRDSQMILMNFLNRVHFDSEMTPLELEMYHQIKNVIGVNPSFYEYILMVDSDTEVMDYSLNYLISSMLHDGRIIAICGETALANENQSWTTMIQVYEYYISHYLSKAFESLFGSVTCLPGCFCMYRIRTPVKNEPLIISPHVVHDYAENHVDTLHKKNLLSLGEDRYLTTLMMKYFPQYKMKFTPHAMCKTVAPDKWRVLLSQRRRWINSTIHNLCEVAMLPDLCGFCCFSMRFVVLVDLIGTLTLPVSFAYLIYLIYVIASHTGPIPVLALAMIAGVYGLQILIFILKRQWQHIGWMFFYIFALPFSSFILPVYSFWHFDDFSWGNTRVVVGDSQRKIIVTDEEKFDEKMIPMKKWSVYEQELWEMGSHASGQTGMTGNTYTSYNKGGMSSGYDARSQYSGSVVGGGDFDYYRDSKVGEKPGRNTRQSYAFNGGPGSVAGSEYGGGSNMIPMGDYNRSMMGTPSPGMQMRPMSYASADYMSQIQPMMGPNMYGGPMSGVFDPNAMGAPSPAFNNNASRNNSFDRMSAFSSSQMIPQQQNEYDIPMGNVSQVSVPPMMPAGFPSDEEILNEIKHILATADLMSITKKQVREQLSNIFGCDMSFKKEFINTSIEQILQGQM</sequence>
<dbReference type="OrthoDB" id="370884at2759"/>
<evidence type="ECO:0000256" key="13">
    <source>
        <dbReference type="ARBA" id="ARBA00023180"/>
    </source>
</evidence>
<dbReference type="Gene3D" id="1.10.10.60">
    <property type="entry name" value="Homeodomain-like"/>
    <property type="match status" value="1"/>
</dbReference>
<keyword evidence="14 15" id="KW-0009">Actin-binding</keyword>
<dbReference type="InterPro" id="IPR036037">
    <property type="entry name" value="MYSc_Myo17"/>
</dbReference>
<dbReference type="InterPro" id="IPR036400">
    <property type="entry name" value="Cyt_B5-like_heme/steroid_sf"/>
</dbReference>
<evidence type="ECO:0000256" key="14">
    <source>
        <dbReference type="ARBA" id="ARBA00023203"/>
    </source>
</evidence>
<dbReference type="Gene3D" id="1.10.10.820">
    <property type="match status" value="1"/>
</dbReference>
<feature type="transmembrane region" description="Helical" evidence="17">
    <location>
        <begin position="955"/>
        <end position="976"/>
    </location>
</feature>
<keyword evidence="3" id="KW-1003">Cell membrane</keyword>
<dbReference type="PANTHER" id="PTHR22914:SF13">
    <property type="entry name" value="CHITIN SYNTHASE"/>
    <property type="match status" value="1"/>
</dbReference>
<dbReference type="GO" id="GO:0003774">
    <property type="term" value="F:cytoskeletal motor activity"/>
    <property type="evidence" value="ECO:0007669"/>
    <property type="project" value="UniProtKB-UniRule"/>
</dbReference>
<dbReference type="GO" id="GO:0031505">
    <property type="term" value="P:fungal-type cell wall organization"/>
    <property type="evidence" value="ECO:0007669"/>
    <property type="project" value="TreeGrafter"/>
</dbReference>
<dbReference type="InParanoid" id="A0A1C7NLY1"/>
<keyword evidence="8 15" id="KW-0067">ATP-binding</keyword>
<dbReference type="CDD" id="cd14879">
    <property type="entry name" value="MYSc_Myo17"/>
    <property type="match status" value="1"/>
</dbReference>
<keyword evidence="5" id="KW-0808">Transferase</keyword>
<evidence type="ECO:0000256" key="16">
    <source>
        <dbReference type="SAM" id="MobiDB-lite"/>
    </source>
</evidence>
<dbReference type="EC" id="2.4.1.16" evidence="2"/>
<gene>
    <name evidence="21" type="primary">CHS8_1</name>
    <name evidence="21" type="ORF">A0J61_01797</name>
</gene>
<evidence type="ECO:0000256" key="7">
    <source>
        <dbReference type="ARBA" id="ARBA00022741"/>
    </source>
</evidence>
<keyword evidence="6 17" id="KW-0812">Transmembrane</keyword>
<dbReference type="SMART" id="SM00242">
    <property type="entry name" value="MYSc"/>
    <property type="match status" value="1"/>
</dbReference>
<dbReference type="SUPFAM" id="SSF52540">
    <property type="entry name" value="P-loop containing nucleoside triphosphate hydrolases"/>
    <property type="match status" value="1"/>
</dbReference>
<feature type="transmembrane region" description="Helical" evidence="17">
    <location>
        <begin position="1617"/>
        <end position="1638"/>
    </location>
</feature>
<comment type="caution">
    <text evidence="21">The sequence shown here is derived from an EMBL/GenBank/DDBJ whole genome shotgun (WGS) entry which is preliminary data.</text>
</comment>
<accession>A0A1C7NLY1</accession>
<evidence type="ECO:0000259" key="20">
    <source>
        <dbReference type="PROSITE" id="PS51998"/>
    </source>
</evidence>
<feature type="transmembrane region" description="Helical" evidence="17">
    <location>
        <begin position="1222"/>
        <end position="1241"/>
    </location>
</feature>
<dbReference type="PANTHER" id="PTHR22914">
    <property type="entry name" value="CHITIN SYNTHASE"/>
    <property type="match status" value="1"/>
</dbReference>
<evidence type="ECO:0000256" key="12">
    <source>
        <dbReference type="ARBA" id="ARBA00023175"/>
    </source>
</evidence>
<evidence type="ECO:0000256" key="1">
    <source>
        <dbReference type="ARBA" id="ARBA00004651"/>
    </source>
</evidence>
<dbReference type="SMART" id="SM01117">
    <property type="entry name" value="Cyt-b5"/>
    <property type="match status" value="2"/>
</dbReference>
<dbReference type="Pfam" id="PF03142">
    <property type="entry name" value="Chitin_synth_2"/>
    <property type="match status" value="1"/>
</dbReference>